<reference evidence="1 2" key="1">
    <citation type="submission" date="2024-08" db="EMBL/GenBank/DDBJ databases">
        <title>Insights into the chromosomal genome structure of Flemingia macrophylla.</title>
        <authorList>
            <person name="Ding Y."/>
            <person name="Zhao Y."/>
            <person name="Bi W."/>
            <person name="Wu M."/>
            <person name="Zhao G."/>
            <person name="Gong Y."/>
            <person name="Li W."/>
            <person name="Zhang P."/>
        </authorList>
    </citation>
    <scope>NUCLEOTIDE SEQUENCE [LARGE SCALE GENOMIC DNA]</scope>
    <source>
        <strain evidence="1">DYQJB</strain>
        <tissue evidence="1">Leaf</tissue>
    </source>
</reference>
<protein>
    <submittedName>
        <fullName evidence="1">Uncharacterized protein</fullName>
    </submittedName>
</protein>
<organism evidence="1 2">
    <name type="scientific">Flemingia macrophylla</name>
    <dbReference type="NCBI Taxonomy" id="520843"/>
    <lineage>
        <taxon>Eukaryota</taxon>
        <taxon>Viridiplantae</taxon>
        <taxon>Streptophyta</taxon>
        <taxon>Embryophyta</taxon>
        <taxon>Tracheophyta</taxon>
        <taxon>Spermatophyta</taxon>
        <taxon>Magnoliopsida</taxon>
        <taxon>eudicotyledons</taxon>
        <taxon>Gunneridae</taxon>
        <taxon>Pentapetalae</taxon>
        <taxon>rosids</taxon>
        <taxon>fabids</taxon>
        <taxon>Fabales</taxon>
        <taxon>Fabaceae</taxon>
        <taxon>Papilionoideae</taxon>
        <taxon>50 kb inversion clade</taxon>
        <taxon>NPAAA clade</taxon>
        <taxon>indigoferoid/millettioid clade</taxon>
        <taxon>Phaseoleae</taxon>
        <taxon>Flemingia</taxon>
    </lineage>
</organism>
<evidence type="ECO:0000313" key="2">
    <source>
        <dbReference type="Proteomes" id="UP001603857"/>
    </source>
</evidence>
<evidence type="ECO:0000313" key="1">
    <source>
        <dbReference type="EMBL" id="KAL2323225.1"/>
    </source>
</evidence>
<name>A0ABD1LJT5_9FABA</name>
<comment type="caution">
    <text evidence="1">The sequence shown here is derived from an EMBL/GenBank/DDBJ whole genome shotgun (WGS) entry which is preliminary data.</text>
</comment>
<accession>A0ABD1LJT5</accession>
<gene>
    <name evidence="1" type="ORF">Fmac_027604</name>
</gene>
<dbReference type="AlphaFoldDB" id="A0ABD1LJT5"/>
<keyword evidence="2" id="KW-1185">Reference proteome</keyword>
<dbReference type="Proteomes" id="UP001603857">
    <property type="component" value="Unassembled WGS sequence"/>
</dbReference>
<dbReference type="EMBL" id="JBGMDY010000009">
    <property type="protein sequence ID" value="KAL2323225.1"/>
    <property type="molecule type" value="Genomic_DNA"/>
</dbReference>
<proteinExistence type="predicted"/>
<sequence>MYGVFPVSFTNSLARSACFTPVKTEKMKVEMLLTPKCHSISLSHAQPSAELIWIAESV</sequence>